<evidence type="ECO:0000256" key="3">
    <source>
        <dbReference type="ARBA" id="ARBA00023004"/>
    </source>
</evidence>
<keyword evidence="2" id="KW-0479">Metal-binding</keyword>
<sequence>MEPAPDGKSLPITVVGAGSKWRPFSNPKNVVRTESRPEGVAVFVVDPWTQRWAVLGRGAESVLALADGTRTVEQITAEVIASTDNAHLRSPKVVGALLDELRAAGLLFVSAAHHRSQGLPVFLETEPQGLHLEITNACNLSCSHCYVSSGVKLPDELSDAELRAVVDQLTPFSNKLIAITGGEAAVRRNSLDLVEYCAVERGHNVDLYTNAYKFPRKFAERVLEINAIGGGRVNLQVSLEGATPATNDAVRGEGVFEQVLKTLGMFQEMGLNRRTQLFICITKNNIHEIDAMIEIAERFDLARLIFSQWEAQGNAADTPWESIAPTLEEWTSAGEKLLSYENPRLQLRGNFFGDLNNGRDGRYTLERALFPKQLFAYNAFPRVSPDGWIFADQLWVDPEWSLGNVRDISLAEAFRSEKFREHLANFQGRGERIEECSSCQWLELCGGGHPGHTLSEYGTIDHKDAFCETRKYWFERYVDSHVERVLNGV</sequence>
<dbReference type="PROSITE" id="PS51918">
    <property type="entry name" value="RADICAL_SAM"/>
    <property type="match status" value="1"/>
</dbReference>
<dbReference type="InterPro" id="IPR023885">
    <property type="entry name" value="4Fe4S-binding_SPASM_dom"/>
</dbReference>
<accession>A0A919BN69</accession>
<keyword evidence="1" id="KW-0949">S-adenosyl-L-methionine</keyword>
<reference evidence="6" key="1">
    <citation type="journal article" date="2014" name="Int. J. Syst. Evol. Microbiol.">
        <title>Complete genome sequence of Corynebacterium casei LMG S-19264T (=DSM 44701T), isolated from a smear-ripened cheese.</title>
        <authorList>
            <consortium name="US DOE Joint Genome Institute (JGI-PGF)"/>
            <person name="Walter F."/>
            <person name="Albersmeier A."/>
            <person name="Kalinowski J."/>
            <person name="Ruckert C."/>
        </authorList>
    </citation>
    <scope>NUCLEOTIDE SEQUENCE</scope>
    <source>
        <strain evidence="6">JCM 4122</strain>
    </source>
</reference>
<evidence type="ECO:0000256" key="4">
    <source>
        <dbReference type="ARBA" id="ARBA00023014"/>
    </source>
</evidence>
<dbReference type="InterPro" id="IPR058240">
    <property type="entry name" value="rSAM_sf"/>
</dbReference>
<keyword evidence="7" id="KW-1185">Reference proteome</keyword>
<dbReference type="Pfam" id="PF13186">
    <property type="entry name" value="SPASM"/>
    <property type="match status" value="1"/>
</dbReference>
<dbReference type="Gene3D" id="3.20.20.70">
    <property type="entry name" value="Aldolase class I"/>
    <property type="match status" value="1"/>
</dbReference>
<dbReference type="Pfam" id="PF04055">
    <property type="entry name" value="Radical_SAM"/>
    <property type="match status" value="1"/>
</dbReference>
<evidence type="ECO:0000259" key="5">
    <source>
        <dbReference type="PROSITE" id="PS51918"/>
    </source>
</evidence>
<feature type="domain" description="Radical SAM core" evidence="5">
    <location>
        <begin position="124"/>
        <end position="341"/>
    </location>
</feature>
<dbReference type="SFLD" id="SFLDG01067">
    <property type="entry name" value="SPASM/twitch_domain_containing"/>
    <property type="match status" value="1"/>
</dbReference>
<organism evidence="6 7">
    <name type="scientific">Streptomyces filamentosus</name>
    <name type="common">Streptomyces roseosporus</name>
    <dbReference type="NCBI Taxonomy" id="67294"/>
    <lineage>
        <taxon>Bacteria</taxon>
        <taxon>Bacillati</taxon>
        <taxon>Actinomycetota</taxon>
        <taxon>Actinomycetes</taxon>
        <taxon>Kitasatosporales</taxon>
        <taxon>Streptomycetaceae</taxon>
        <taxon>Streptomyces</taxon>
    </lineage>
</organism>
<dbReference type="InterPro" id="IPR050377">
    <property type="entry name" value="Radical_SAM_PqqE_MftC-like"/>
</dbReference>
<dbReference type="AlphaFoldDB" id="A0A919BN69"/>
<dbReference type="RefSeq" id="WP_170313814.1">
    <property type="nucleotide sequence ID" value="NZ_BNBE01000001.1"/>
</dbReference>
<dbReference type="GO" id="GO:0051536">
    <property type="term" value="F:iron-sulfur cluster binding"/>
    <property type="evidence" value="ECO:0007669"/>
    <property type="project" value="UniProtKB-KW"/>
</dbReference>
<protein>
    <recommendedName>
        <fullName evidence="5">Radical SAM core domain-containing protein</fullName>
    </recommendedName>
</protein>
<dbReference type="SUPFAM" id="SSF102114">
    <property type="entry name" value="Radical SAM enzymes"/>
    <property type="match status" value="1"/>
</dbReference>
<evidence type="ECO:0000313" key="6">
    <source>
        <dbReference type="EMBL" id="GHG01827.1"/>
    </source>
</evidence>
<evidence type="ECO:0000256" key="1">
    <source>
        <dbReference type="ARBA" id="ARBA00022691"/>
    </source>
</evidence>
<dbReference type="Proteomes" id="UP000632849">
    <property type="component" value="Unassembled WGS sequence"/>
</dbReference>
<dbReference type="SFLD" id="SFLDS00029">
    <property type="entry name" value="Radical_SAM"/>
    <property type="match status" value="1"/>
</dbReference>
<proteinExistence type="predicted"/>
<dbReference type="InterPro" id="IPR013785">
    <property type="entry name" value="Aldolase_TIM"/>
</dbReference>
<keyword evidence="3" id="KW-0408">Iron</keyword>
<reference evidence="6" key="2">
    <citation type="submission" date="2020-09" db="EMBL/GenBank/DDBJ databases">
        <authorList>
            <person name="Sun Q."/>
            <person name="Ohkuma M."/>
        </authorList>
    </citation>
    <scope>NUCLEOTIDE SEQUENCE</scope>
    <source>
        <strain evidence="6">JCM 4122</strain>
    </source>
</reference>
<dbReference type="InterPro" id="IPR007197">
    <property type="entry name" value="rSAM"/>
</dbReference>
<dbReference type="CDD" id="cd01335">
    <property type="entry name" value="Radical_SAM"/>
    <property type="match status" value="1"/>
</dbReference>
<keyword evidence="4" id="KW-0411">Iron-sulfur</keyword>
<dbReference type="EMBL" id="BNBE01000001">
    <property type="protein sequence ID" value="GHG01827.1"/>
    <property type="molecule type" value="Genomic_DNA"/>
</dbReference>
<evidence type="ECO:0000256" key="2">
    <source>
        <dbReference type="ARBA" id="ARBA00022723"/>
    </source>
</evidence>
<dbReference type="SFLD" id="SFLDG01386">
    <property type="entry name" value="main_SPASM_domain-containing"/>
    <property type="match status" value="1"/>
</dbReference>
<name>A0A919BN69_STRFL</name>
<gene>
    <name evidence="6" type="ORF">GCM10017667_36800</name>
</gene>
<evidence type="ECO:0000313" key="7">
    <source>
        <dbReference type="Proteomes" id="UP000632849"/>
    </source>
</evidence>
<comment type="caution">
    <text evidence="6">The sequence shown here is derived from an EMBL/GenBank/DDBJ whole genome shotgun (WGS) entry which is preliminary data.</text>
</comment>
<dbReference type="GeneID" id="95659157"/>
<dbReference type="PANTHER" id="PTHR11228">
    <property type="entry name" value="RADICAL SAM DOMAIN PROTEIN"/>
    <property type="match status" value="1"/>
</dbReference>
<dbReference type="PANTHER" id="PTHR11228:SF7">
    <property type="entry name" value="PQQA PEPTIDE CYCLASE"/>
    <property type="match status" value="1"/>
</dbReference>
<dbReference type="NCBIfam" id="TIGR04085">
    <property type="entry name" value="rSAM_more_4Fe4S"/>
    <property type="match status" value="1"/>
</dbReference>
<dbReference type="GO" id="GO:0003824">
    <property type="term" value="F:catalytic activity"/>
    <property type="evidence" value="ECO:0007669"/>
    <property type="project" value="InterPro"/>
</dbReference>
<dbReference type="GO" id="GO:0046872">
    <property type="term" value="F:metal ion binding"/>
    <property type="evidence" value="ECO:0007669"/>
    <property type="project" value="UniProtKB-KW"/>
</dbReference>